<evidence type="ECO:0000313" key="3">
    <source>
        <dbReference type="Proteomes" id="UP000291116"/>
    </source>
</evidence>
<dbReference type="EMBL" id="CAACVS010000520">
    <property type="protein sequence ID" value="VEU43121.1"/>
    <property type="molecule type" value="Genomic_DNA"/>
</dbReference>
<keyword evidence="1" id="KW-0732">Signal</keyword>
<dbReference type="AlphaFoldDB" id="A0A448ZM51"/>
<name>A0A448ZM51_9STRA</name>
<accession>A0A448ZM51</accession>
<evidence type="ECO:0000256" key="1">
    <source>
        <dbReference type="SAM" id="SignalP"/>
    </source>
</evidence>
<reference evidence="2 3" key="1">
    <citation type="submission" date="2019-01" db="EMBL/GenBank/DDBJ databases">
        <authorList>
            <person name="Ferrante I. M."/>
        </authorList>
    </citation>
    <scope>NUCLEOTIDE SEQUENCE [LARGE SCALE GENOMIC DNA]</scope>
    <source>
        <strain evidence="2 3">B856</strain>
    </source>
</reference>
<feature type="signal peptide" evidence="1">
    <location>
        <begin position="1"/>
        <end position="31"/>
    </location>
</feature>
<sequence length="438" mass="50467">MSNLSLLEAVPRLSLFWVVVISFALASIASADEWKPKIVMDESKSSLFEIAHEIEVNSPSFFPKPTYPLNDPDVVVVVEPEIGKHRPDQDVVMAYAEGYTLDYYMSFIETLRATGFDGDIVLATSEYGLLKKNVLEYLKSQENLVVYIHKLDCFEADAVTPSDRIMKRGTPDIFQMCLLNDVYGWKDKDGNVVKTAKDPRIGRVVATLRYEWYWIWAQHYNPDSWIMLVDARDSLFQTNPFEGLPRHQNGLLYFFGENAEATRIGKSTKNRNWIRRSYGEDTLAAMADKPTICSGSTMGEQIAIETYLKALVNEWDETDIKMTGADQGFHNYLYYSGKLANSQNITKLVVWEQGKGIINNLGALRTKPFEEWGFYNQETKQVYNWDGTLSPVVHQWDRDKDMHTHYMRTVFPQWKKSFEEKMRKERINGRARTMSAIA</sequence>
<evidence type="ECO:0000313" key="2">
    <source>
        <dbReference type="EMBL" id="VEU43121.1"/>
    </source>
</evidence>
<keyword evidence="3" id="KW-1185">Reference proteome</keyword>
<dbReference type="Proteomes" id="UP000291116">
    <property type="component" value="Unassembled WGS sequence"/>
</dbReference>
<feature type="chain" id="PRO_5019178497" description="Nucleotide-diphospho-sugar transferase domain-containing protein" evidence="1">
    <location>
        <begin position="32"/>
        <end position="438"/>
    </location>
</feature>
<evidence type="ECO:0008006" key="4">
    <source>
        <dbReference type="Google" id="ProtNLM"/>
    </source>
</evidence>
<protein>
    <recommendedName>
        <fullName evidence="4">Nucleotide-diphospho-sugar transferase domain-containing protein</fullName>
    </recommendedName>
</protein>
<organism evidence="2 3">
    <name type="scientific">Pseudo-nitzschia multistriata</name>
    <dbReference type="NCBI Taxonomy" id="183589"/>
    <lineage>
        <taxon>Eukaryota</taxon>
        <taxon>Sar</taxon>
        <taxon>Stramenopiles</taxon>
        <taxon>Ochrophyta</taxon>
        <taxon>Bacillariophyta</taxon>
        <taxon>Bacillariophyceae</taxon>
        <taxon>Bacillariophycidae</taxon>
        <taxon>Bacillariales</taxon>
        <taxon>Bacillariaceae</taxon>
        <taxon>Pseudo-nitzschia</taxon>
    </lineage>
</organism>
<dbReference type="OrthoDB" id="413746at2759"/>
<proteinExistence type="predicted"/>
<gene>
    <name evidence="2" type="ORF">PSNMU_V1.4_AUG-EV-PASAV3_0101250</name>
</gene>